<dbReference type="InParanoid" id="A0A218ZBN9"/>
<sequence length="174" mass="19768">MPERKRSNSGAGEERPVKRVKQRATLDADLRKYRRMQVEYCKGKIVEIIMSVVDAGAEETGLKPRVQYEGLHPSLLANLDAAGCTTAPALQRTKMNQMDEAERLQPFHHEEDYLAWMAELEQKFEKSNITGSEVVLTAMALQTTEAEAVRKTRESEAVVEDKGWDFGEKWLGER</sequence>
<gene>
    <name evidence="2" type="ORF">B2J93_5724</name>
</gene>
<dbReference type="EMBL" id="MZNU01000095">
    <property type="protein sequence ID" value="OWP04705.1"/>
    <property type="molecule type" value="Genomic_DNA"/>
</dbReference>
<comment type="caution">
    <text evidence="2">The sequence shown here is derived from an EMBL/GenBank/DDBJ whole genome shotgun (WGS) entry which is preliminary data.</text>
</comment>
<keyword evidence="3" id="KW-1185">Reference proteome</keyword>
<reference evidence="2 3" key="1">
    <citation type="submission" date="2017-04" db="EMBL/GenBank/DDBJ databases">
        <title>Draft genome sequence of Marssonina coronaria NL1: causal agent of apple blotch.</title>
        <authorList>
            <person name="Cheng Q."/>
        </authorList>
    </citation>
    <scope>NUCLEOTIDE SEQUENCE [LARGE SCALE GENOMIC DNA]</scope>
    <source>
        <strain evidence="2 3">NL1</strain>
    </source>
</reference>
<proteinExistence type="predicted"/>
<dbReference type="AlphaFoldDB" id="A0A218ZBN9"/>
<evidence type="ECO:0000313" key="3">
    <source>
        <dbReference type="Proteomes" id="UP000242519"/>
    </source>
</evidence>
<feature type="region of interest" description="Disordered" evidence="1">
    <location>
        <begin position="1"/>
        <end position="22"/>
    </location>
</feature>
<name>A0A218ZBN9_9HELO</name>
<feature type="compositionally biased region" description="Basic and acidic residues" evidence="1">
    <location>
        <begin position="1"/>
        <end position="17"/>
    </location>
</feature>
<evidence type="ECO:0000256" key="1">
    <source>
        <dbReference type="SAM" id="MobiDB-lite"/>
    </source>
</evidence>
<accession>A0A218ZBN9</accession>
<protein>
    <submittedName>
        <fullName evidence="2">Uncharacterized protein</fullName>
    </submittedName>
</protein>
<organism evidence="2 3">
    <name type="scientific">Diplocarpon coronariae</name>
    <dbReference type="NCBI Taxonomy" id="2795749"/>
    <lineage>
        <taxon>Eukaryota</taxon>
        <taxon>Fungi</taxon>
        <taxon>Dikarya</taxon>
        <taxon>Ascomycota</taxon>
        <taxon>Pezizomycotina</taxon>
        <taxon>Leotiomycetes</taxon>
        <taxon>Helotiales</taxon>
        <taxon>Drepanopezizaceae</taxon>
        <taxon>Diplocarpon</taxon>
    </lineage>
</organism>
<dbReference type="Proteomes" id="UP000242519">
    <property type="component" value="Unassembled WGS sequence"/>
</dbReference>
<evidence type="ECO:0000313" key="2">
    <source>
        <dbReference type="EMBL" id="OWP04705.1"/>
    </source>
</evidence>